<dbReference type="RefSeq" id="WP_018474099.1">
    <property type="nucleotide sequence ID" value="NZ_BMWX01000001.1"/>
</dbReference>
<dbReference type="AlphaFoldDB" id="A0A918PNN5"/>
<evidence type="ECO:0000256" key="1">
    <source>
        <dbReference type="SAM" id="MobiDB-lite"/>
    </source>
</evidence>
<protein>
    <submittedName>
        <fullName evidence="2">Uncharacterized protein</fullName>
    </submittedName>
</protein>
<feature type="compositionally biased region" description="Polar residues" evidence="1">
    <location>
        <begin position="236"/>
        <end position="248"/>
    </location>
</feature>
<reference evidence="2" key="1">
    <citation type="journal article" date="2014" name="Int. J. Syst. Evol. Microbiol.">
        <title>Complete genome sequence of Corynebacterium casei LMG S-19264T (=DSM 44701T), isolated from a smear-ripened cheese.</title>
        <authorList>
            <consortium name="US DOE Joint Genome Institute (JGI-PGF)"/>
            <person name="Walter F."/>
            <person name="Albersmeier A."/>
            <person name="Kalinowski J."/>
            <person name="Ruckert C."/>
        </authorList>
    </citation>
    <scope>NUCLEOTIDE SEQUENCE</scope>
    <source>
        <strain evidence="2">KCTC 12368</strain>
    </source>
</reference>
<dbReference type="EMBL" id="BMWX01000001">
    <property type="protein sequence ID" value="GGZ16721.1"/>
    <property type="molecule type" value="Genomic_DNA"/>
</dbReference>
<feature type="region of interest" description="Disordered" evidence="1">
    <location>
        <begin position="226"/>
        <end position="248"/>
    </location>
</feature>
<keyword evidence="3" id="KW-1185">Reference proteome</keyword>
<organism evidence="2 3">
    <name type="scientific">Echinicola pacifica</name>
    <dbReference type="NCBI Taxonomy" id="346377"/>
    <lineage>
        <taxon>Bacteria</taxon>
        <taxon>Pseudomonadati</taxon>
        <taxon>Bacteroidota</taxon>
        <taxon>Cytophagia</taxon>
        <taxon>Cytophagales</taxon>
        <taxon>Cyclobacteriaceae</taxon>
        <taxon>Echinicola</taxon>
    </lineage>
</organism>
<evidence type="ECO:0000313" key="3">
    <source>
        <dbReference type="Proteomes" id="UP000619457"/>
    </source>
</evidence>
<reference evidence="2" key="2">
    <citation type="submission" date="2020-09" db="EMBL/GenBank/DDBJ databases">
        <authorList>
            <person name="Sun Q."/>
            <person name="Kim S."/>
        </authorList>
    </citation>
    <scope>NUCLEOTIDE SEQUENCE</scope>
    <source>
        <strain evidence="2">KCTC 12368</strain>
    </source>
</reference>
<gene>
    <name evidence="2" type="ORF">GCM10007049_06370</name>
</gene>
<name>A0A918PNN5_9BACT</name>
<accession>A0A918PNN5</accession>
<proteinExistence type="predicted"/>
<evidence type="ECO:0000313" key="2">
    <source>
        <dbReference type="EMBL" id="GGZ16721.1"/>
    </source>
</evidence>
<sequence>MKKNLINHLKYLVIFGLATLIVPKEVIASTIILTSDQQLEDLTDPDKKIDVSTGFTKRYASLREVCEAAQRKGDHTLTIAFDEFFRQYRNQEITERKLTPDMDEYVDKIKIIADFAKDYGLSMGLSLLSPLELGPSFKNKTGKNGTWLHYKVGLRNPETGEFHVSLWQQRIWSNNKGNFAIKLKSYKAYAFKEKAIRNTPYIAVNREQILPLEDIRIDIWEPEANDNKDKEMDTDLWSNPSKPSPNRANRVSIYSEETHEMEGYDKVLVLLEYEVPEMEYFSSEALPFLKDLLKKYADEGIKINHFYSDEMHIQQDWKYFQHHDNGQFALRYYAPTLGEVYKEKFGQPFEEKDILYFAYGPNITSNNATASENIQYVFGETAEDIQRSILFRDRYYKLLNSHIVDLFSKAKKYASDLFNIDDFGTSGHSSWAESPTVDLWNTEDLDRHAYKYEYTSNFIWGNTVQQAAAACYDYFNWGDYLEPTRNDFAELGWNDRNYYGAAMSASLGVLNKNPASYPAFWGMPDEVRERKGAINDAYGGQTKSRSMQFITGKVHRDVDVLILYPMNLVAAEERFGSWMVQYGYANFITAEKLLELGTINENGKLQVKDREYSSLVTLYEPLPQAGVLDLMADLVDASGKVFWFGPPPLINGDGEACLEKWEKLFGLNYQPSLYQGQLAVGMKIDFAGHLSDIPSQLILTDFIVDRIYPVEAAQGTAPLAYCDTDLLVGTGNDNAYYFGFRPRDDQSASLGYETRSLFEILDGLGAYPSTGTFVGVNDNTEHLSRTSDYLSTRFPNGTTVIVRHYKNHRETWSGGFSRNKSEDQRDLELNPMPPVEIDLVDYKVNGHKLTYNGRLTMAFRMNADQKLEAFEGESCNSIQIDGVKYQFSDQKLEKIAFVPSPESPNETLIMVKGKGEVSIPLSSNRKSSNIHLSDPQGNGIYYKTNKGSIRFNIDPSLSGKWLTLKN</sequence>
<comment type="caution">
    <text evidence="2">The sequence shown here is derived from an EMBL/GenBank/DDBJ whole genome shotgun (WGS) entry which is preliminary data.</text>
</comment>
<dbReference type="Proteomes" id="UP000619457">
    <property type="component" value="Unassembled WGS sequence"/>
</dbReference>